<reference evidence="3" key="1">
    <citation type="submission" date="2016-10" db="EMBL/GenBank/DDBJ databases">
        <authorList>
            <person name="Varghese N."/>
            <person name="Submissions S."/>
        </authorList>
    </citation>
    <scope>NUCLEOTIDE SEQUENCE [LARGE SCALE GENOMIC DNA]</scope>
    <source>
        <strain evidence="3">UNC267MFSha1.1M11</strain>
    </source>
</reference>
<proteinExistence type="predicted"/>
<evidence type="ECO:0000313" key="2">
    <source>
        <dbReference type="EMBL" id="SCX34525.1"/>
    </source>
</evidence>
<dbReference type="STRING" id="1502745.SAMN02799620_06366"/>
<keyword evidence="1" id="KW-0472">Membrane</keyword>
<keyword evidence="1" id="KW-1133">Transmembrane helix</keyword>
<organism evidence="2 3">
    <name type="scientific">Mycolicibacterium fluoranthenivorans</name>
    <dbReference type="NCBI Taxonomy" id="258505"/>
    <lineage>
        <taxon>Bacteria</taxon>
        <taxon>Bacillati</taxon>
        <taxon>Actinomycetota</taxon>
        <taxon>Actinomycetes</taxon>
        <taxon>Mycobacteriales</taxon>
        <taxon>Mycobacteriaceae</taxon>
        <taxon>Mycolicibacterium</taxon>
    </lineage>
</organism>
<dbReference type="EMBL" id="FMUB01000025">
    <property type="protein sequence ID" value="SCX34525.1"/>
    <property type="molecule type" value="Genomic_DNA"/>
</dbReference>
<sequence>MNRIRSWVQNAETPGPLLTVLFGFVWLLIVAICIPIAIVTHDWTPIGAYLVVLPLSAALAAIVIAFANWLSR</sequence>
<feature type="transmembrane region" description="Helical" evidence="1">
    <location>
        <begin position="20"/>
        <end position="40"/>
    </location>
</feature>
<feature type="transmembrane region" description="Helical" evidence="1">
    <location>
        <begin position="46"/>
        <end position="70"/>
    </location>
</feature>
<accession>A0A1G4X2N9</accession>
<keyword evidence="1" id="KW-0812">Transmembrane</keyword>
<dbReference type="Proteomes" id="UP000199707">
    <property type="component" value="Unassembled WGS sequence"/>
</dbReference>
<evidence type="ECO:0000256" key="1">
    <source>
        <dbReference type="SAM" id="Phobius"/>
    </source>
</evidence>
<evidence type="ECO:0000313" key="3">
    <source>
        <dbReference type="Proteomes" id="UP000199707"/>
    </source>
</evidence>
<dbReference type="AlphaFoldDB" id="A0A1G4X2N9"/>
<gene>
    <name evidence="2" type="ORF">SAMN02799620_06366</name>
</gene>
<protein>
    <submittedName>
        <fullName evidence="2">Uncharacterized protein</fullName>
    </submittedName>
</protein>
<name>A0A1G4X2N9_9MYCO</name>
<dbReference type="RefSeq" id="WP_090364919.1">
    <property type="nucleotide sequence ID" value="NZ_FMUB01000025.1"/>
</dbReference>